<sequence length="526" mass="58002">MLSKIIPLGFILILFFVPVSQFTPDSYADLIKTLCVEKGEELILSVALDENNLLEQVESMYISISFNSEILLPKGVRLSNGFLSTYSCYDILQVSGKATAIINGTGVNIQSGLVVEFIMFGVDTGKTNVVVDSLNCNDHNIFGGFWVENDHYQRIYVQVIEADVFHISEIENRSYFEDQLVDPIPFSINLPGGNTSGFIATSAVSSNTDLIPNGDMEIKGVGTQRHLFIVPALNAFGTAQVTIFATYNWQQQISQTFSIAFLPVNDAPTFSMPSAITLVETSGPQLFTNWVTNISPGAENEQNQTLNFIISVDQPDLFYLPPEIDPVSGDLQLFPVDNRHGQALLSVCLQDDGDTSNDGHNLSSKMNCLVTITPFSPVISDYPVEKLKFVSSNQAISPQKVTPYIRIMACDANGDAVIMESDTRVLLQTESPDTGWFYVKETQWTWNKSNAFVVIPEGQYSALFKYRNGRPGSFQIKASELPEQNWADASMNIVVQSGDSDISADIDGNGCVDLKDVILEMQFLSK</sequence>
<reference evidence="2" key="1">
    <citation type="submission" date="2012-11" db="EMBL/GenBank/DDBJ databases">
        <authorList>
            <person name="Lucero-Rivera Y.E."/>
            <person name="Tovar-Ramirez D."/>
        </authorList>
    </citation>
    <scope>NUCLEOTIDE SEQUENCE [LARGE SCALE GENOMIC DNA]</scope>
    <source>
        <strain evidence="2">Araruama</strain>
    </source>
</reference>
<organism evidence="1 2">
    <name type="scientific">Candidatus Magnetoglobus multicellularis str. Araruama</name>
    <dbReference type="NCBI Taxonomy" id="890399"/>
    <lineage>
        <taxon>Bacteria</taxon>
        <taxon>Pseudomonadati</taxon>
        <taxon>Thermodesulfobacteriota</taxon>
        <taxon>Desulfobacteria</taxon>
        <taxon>Desulfobacterales</taxon>
        <taxon>Desulfobacteraceae</taxon>
        <taxon>Candidatus Magnetoglobus</taxon>
    </lineage>
</organism>
<protein>
    <recommendedName>
        <fullName evidence="3">EF-hand domain-containing protein</fullName>
    </recommendedName>
</protein>
<evidence type="ECO:0008006" key="3">
    <source>
        <dbReference type="Google" id="ProtNLM"/>
    </source>
</evidence>
<dbReference type="AlphaFoldDB" id="A0A1V1PB49"/>
<accession>A0A1V1PB49</accession>
<comment type="caution">
    <text evidence="1">The sequence shown here is derived from an EMBL/GenBank/DDBJ whole genome shotgun (WGS) entry which is preliminary data.</text>
</comment>
<dbReference type="Proteomes" id="UP000189670">
    <property type="component" value="Unassembled WGS sequence"/>
</dbReference>
<dbReference type="EMBL" id="ATBP01000196">
    <property type="protein sequence ID" value="ETR71994.1"/>
    <property type="molecule type" value="Genomic_DNA"/>
</dbReference>
<proteinExistence type="predicted"/>
<evidence type="ECO:0000313" key="2">
    <source>
        <dbReference type="Proteomes" id="UP000189670"/>
    </source>
</evidence>
<name>A0A1V1PB49_9BACT</name>
<gene>
    <name evidence="1" type="ORF">OMM_07771</name>
</gene>
<evidence type="ECO:0000313" key="1">
    <source>
        <dbReference type="EMBL" id="ETR71994.1"/>
    </source>
</evidence>